<dbReference type="SUPFAM" id="SSF49764">
    <property type="entry name" value="HSP20-like chaperones"/>
    <property type="match status" value="1"/>
</dbReference>
<comment type="caution">
    <text evidence="5">The sequence shown here is derived from an EMBL/GenBank/DDBJ whole genome shotgun (WGS) entry which is preliminary data.</text>
</comment>
<dbReference type="Gene3D" id="2.60.40.790">
    <property type="match status" value="1"/>
</dbReference>
<feature type="domain" description="SHSP" evidence="4">
    <location>
        <begin position="39"/>
        <end position="146"/>
    </location>
</feature>
<evidence type="ECO:0000256" key="3">
    <source>
        <dbReference type="RuleBase" id="RU003616"/>
    </source>
</evidence>
<dbReference type="PROSITE" id="PS01031">
    <property type="entry name" value="SHSP"/>
    <property type="match status" value="1"/>
</dbReference>
<reference evidence="5 6" key="1">
    <citation type="submission" date="2016-05" db="EMBL/GenBank/DDBJ databases">
        <title>Nuclear genome of Blastocystis sp. subtype 1 NandII.</title>
        <authorList>
            <person name="Gentekaki E."/>
            <person name="Curtis B."/>
            <person name="Stairs C."/>
            <person name="Eme L."/>
            <person name="Herman E."/>
            <person name="Klimes V."/>
            <person name="Arias M.C."/>
            <person name="Elias M."/>
            <person name="Hilliou F."/>
            <person name="Klute M."/>
            <person name="Malik S.-B."/>
            <person name="Pightling A."/>
            <person name="Rachubinski R."/>
            <person name="Salas D."/>
            <person name="Schlacht A."/>
            <person name="Suga H."/>
            <person name="Archibald J."/>
            <person name="Ball S.G."/>
            <person name="Clark G."/>
            <person name="Dacks J."/>
            <person name="Van Der Giezen M."/>
            <person name="Tsaousis A."/>
            <person name="Roger A."/>
        </authorList>
    </citation>
    <scope>NUCLEOTIDE SEQUENCE [LARGE SCALE GENOMIC DNA]</scope>
    <source>
        <strain evidence="6">ATCC 50177 / NandII</strain>
    </source>
</reference>
<evidence type="ECO:0000256" key="2">
    <source>
        <dbReference type="PROSITE-ProRule" id="PRU00285"/>
    </source>
</evidence>
<organism evidence="5 6">
    <name type="scientific">Blastocystis sp. subtype 1 (strain ATCC 50177 / NandII)</name>
    <dbReference type="NCBI Taxonomy" id="478820"/>
    <lineage>
        <taxon>Eukaryota</taxon>
        <taxon>Sar</taxon>
        <taxon>Stramenopiles</taxon>
        <taxon>Bigyra</taxon>
        <taxon>Opalozoa</taxon>
        <taxon>Opalinata</taxon>
        <taxon>Blastocystidae</taxon>
        <taxon>Blastocystis</taxon>
    </lineage>
</organism>
<dbReference type="OrthoDB" id="46527at2759"/>
<evidence type="ECO:0000313" key="5">
    <source>
        <dbReference type="EMBL" id="OAO13793.1"/>
    </source>
</evidence>
<evidence type="ECO:0000259" key="4">
    <source>
        <dbReference type="PROSITE" id="PS01031"/>
    </source>
</evidence>
<dbReference type="EMBL" id="LXWW01000320">
    <property type="protein sequence ID" value="OAO13793.1"/>
    <property type="molecule type" value="Genomic_DNA"/>
</dbReference>
<keyword evidence="1 5" id="KW-0346">Stress response</keyword>
<dbReference type="STRING" id="478820.A0A196S9U2"/>
<dbReference type="InterPro" id="IPR008978">
    <property type="entry name" value="HSP20-like_chaperone"/>
</dbReference>
<accession>A0A196S9U2</accession>
<keyword evidence="6" id="KW-1185">Reference proteome</keyword>
<evidence type="ECO:0000256" key="1">
    <source>
        <dbReference type="ARBA" id="ARBA00023016"/>
    </source>
</evidence>
<dbReference type="AlphaFoldDB" id="A0A196S9U2"/>
<protein>
    <submittedName>
        <fullName evidence="5">Heat shock protein</fullName>
    </submittedName>
</protein>
<dbReference type="InterPro" id="IPR031107">
    <property type="entry name" value="Small_HSP"/>
</dbReference>
<dbReference type="Proteomes" id="UP000078348">
    <property type="component" value="Unassembled WGS sequence"/>
</dbReference>
<evidence type="ECO:0000313" key="6">
    <source>
        <dbReference type="Proteomes" id="UP000078348"/>
    </source>
</evidence>
<dbReference type="CDD" id="cd06464">
    <property type="entry name" value="ACD_sHsps-like"/>
    <property type="match status" value="1"/>
</dbReference>
<dbReference type="PANTHER" id="PTHR11527">
    <property type="entry name" value="HEAT-SHOCK PROTEIN 20 FAMILY MEMBER"/>
    <property type="match status" value="1"/>
</dbReference>
<name>A0A196S9U2_BLAHN</name>
<sequence>MKSDMNYNDMWKRAEEMNQGVWNFMTSAASEAEKYGRRCFNFFVPQDVHQKEDETSFHIDVDMPGVKKTDISVDTVGNELSITAKRFCPAYEGNCTTPLKEYSHKFNLPESADMTAVKAKCEDGVLYVTVAKKPEAAVEKKKVVIS</sequence>
<dbReference type="Pfam" id="PF00011">
    <property type="entry name" value="HSP20"/>
    <property type="match status" value="1"/>
</dbReference>
<gene>
    <name evidence="5" type="ORF">AV274_4468</name>
</gene>
<dbReference type="InterPro" id="IPR002068">
    <property type="entry name" value="A-crystallin/Hsp20_dom"/>
</dbReference>
<comment type="similarity">
    <text evidence="2 3">Belongs to the small heat shock protein (HSP20) family.</text>
</comment>
<proteinExistence type="inferred from homology"/>